<keyword evidence="4 7" id="KW-0472">Membrane</keyword>
<dbReference type="NCBIfam" id="TIGR00247">
    <property type="entry name" value="endolytic transglycosylase MltG"/>
    <property type="match status" value="1"/>
</dbReference>
<proteinExistence type="inferred from homology"/>
<evidence type="ECO:0000256" key="6">
    <source>
        <dbReference type="ARBA" id="ARBA00023316"/>
    </source>
</evidence>
<dbReference type="HAMAP" id="MF_02065">
    <property type="entry name" value="MltG"/>
    <property type="match status" value="1"/>
</dbReference>
<keyword evidence="2 7" id="KW-0812">Transmembrane</keyword>
<dbReference type="Gene3D" id="3.30.160.60">
    <property type="entry name" value="Classic Zinc Finger"/>
    <property type="match status" value="1"/>
</dbReference>
<protein>
    <recommendedName>
        <fullName evidence="7">Endolytic murein transglycosylase</fullName>
        <ecNumber evidence="7">4.2.2.29</ecNumber>
    </recommendedName>
    <alternativeName>
        <fullName evidence="7">Peptidoglycan lytic transglycosylase</fullName>
    </alternativeName>
    <alternativeName>
        <fullName evidence="7">Peptidoglycan polymerization terminase</fullName>
    </alternativeName>
</protein>
<evidence type="ECO:0000256" key="3">
    <source>
        <dbReference type="ARBA" id="ARBA00022989"/>
    </source>
</evidence>
<organism evidence="8 9">
    <name type="scientific">Asprobacillus argus</name>
    <dbReference type="NCBI Taxonomy" id="3076534"/>
    <lineage>
        <taxon>Bacteria</taxon>
        <taxon>Pseudomonadati</taxon>
        <taxon>Bacteroidota</taxon>
        <taxon>Flavobacteriia</taxon>
        <taxon>Flavobacteriales</taxon>
        <taxon>Flavobacteriaceae</taxon>
        <taxon>Asprobacillus</taxon>
    </lineage>
</organism>
<dbReference type="EMBL" id="JAVTTO010000004">
    <property type="protein sequence ID" value="MDT7833020.1"/>
    <property type="molecule type" value="Genomic_DNA"/>
</dbReference>
<dbReference type="PANTHER" id="PTHR30518:SF2">
    <property type="entry name" value="ENDOLYTIC MUREIN TRANSGLYCOSYLASE"/>
    <property type="match status" value="1"/>
</dbReference>
<sequence>MIKKIIIGASAILLIIAGIIGFNYYKTIFGESVTKNGAIFVRTGSTLEELTSSLTDFLPEAHDFDWVAEKKKFTKPKAGKYQLTKGMSLNDLVNLLRSGNQVPVSVSFNNQDTLEKLAGRIAQQIEADSTALVTAMLDPIFLEKNKLTKASALGMYIPNTYHFYWNTSAEGFRNKMKKEFVKFWTRERVAKAKKIGLKRDEVLTMASIVQKETAQVSERPTVAGLYMNRFNKGWPLQADPAIIYILKQQHGQDYVVKRVLYKDLEIKSPYNTYLNRGLPPTLIAMPDISSIDAVLNYEKHNYFYMCVNVDKIGFHAFASDLYEHGKNARKYQRWLDKQGIRR</sequence>
<comment type="caution">
    <text evidence="8">The sequence shown here is derived from an EMBL/GenBank/DDBJ whole genome shotgun (WGS) entry which is preliminary data.</text>
</comment>
<dbReference type="RefSeq" id="WP_349242271.1">
    <property type="nucleotide sequence ID" value="NZ_JAVTTO010000004.1"/>
</dbReference>
<dbReference type="InterPro" id="IPR003770">
    <property type="entry name" value="MLTG-like"/>
</dbReference>
<dbReference type="CDD" id="cd08010">
    <property type="entry name" value="MltG_like"/>
    <property type="match status" value="1"/>
</dbReference>
<keyword evidence="6 7" id="KW-0961">Cell wall biogenesis/degradation</keyword>
<evidence type="ECO:0000256" key="4">
    <source>
        <dbReference type="ARBA" id="ARBA00023136"/>
    </source>
</evidence>
<dbReference type="Gene3D" id="3.30.1490.480">
    <property type="entry name" value="Endolytic murein transglycosylase"/>
    <property type="match status" value="1"/>
</dbReference>
<keyword evidence="5 7" id="KW-0456">Lyase</keyword>
<evidence type="ECO:0000256" key="2">
    <source>
        <dbReference type="ARBA" id="ARBA00022692"/>
    </source>
</evidence>
<dbReference type="EC" id="4.2.2.29" evidence="7"/>
<comment type="function">
    <text evidence="7">Functions as a peptidoglycan terminase that cleaves nascent peptidoglycan strands endolytically to terminate their elongation.</text>
</comment>
<evidence type="ECO:0000313" key="9">
    <source>
        <dbReference type="Proteomes" id="UP001257277"/>
    </source>
</evidence>
<keyword evidence="1 7" id="KW-1003">Cell membrane</keyword>
<dbReference type="PANTHER" id="PTHR30518">
    <property type="entry name" value="ENDOLYTIC MUREIN TRANSGLYCOSYLASE"/>
    <property type="match status" value="1"/>
</dbReference>
<dbReference type="Pfam" id="PF02618">
    <property type="entry name" value="YceG"/>
    <property type="match status" value="1"/>
</dbReference>
<keyword evidence="9" id="KW-1185">Reference proteome</keyword>
<evidence type="ECO:0000256" key="7">
    <source>
        <dbReference type="HAMAP-Rule" id="MF_02065"/>
    </source>
</evidence>
<dbReference type="Proteomes" id="UP001257277">
    <property type="component" value="Unassembled WGS sequence"/>
</dbReference>
<reference evidence="8 9" key="1">
    <citation type="submission" date="2023-09" db="EMBL/GenBank/DDBJ databases">
        <title>Novel taxa isolated from Blanes Bay.</title>
        <authorList>
            <person name="Rey-Velasco X."/>
            <person name="Lucena T."/>
        </authorList>
    </citation>
    <scope>NUCLEOTIDE SEQUENCE [LARGE SCALE GENOMIC DNA]</scope>
    <source>
        <strain evidence="8 9">S356</strain>
    </source>
</reference>
<gene>
    <name evidence="7 8" type="primary">mltG</name>
    <name evidence="8" type="ORF">RQM59_11550</name>
</gene>
<name>A0ABU3LH17_9FLAO</name>
<evidence type="ECO:0000313" key="8">
    <source>
        <dbReference type="EMBL" id="MDT7833020.1"/>
    </source>
</evidence>
<evidence type="ECO:0000256" key="1">
    <source>
        <dbReference type="ARBA" id="ARBA00022475"/>
    </source>
</evidence>
<keyword evidence="3 7" id="KW-1133">Transmembrane helix</keyword>
<feature type="site" description="Important for catalytic activity" evidence="7">
    <location>
        <position position="212"/>
    </location>
</feature>
<evidence type="ECO:0000256" key="5">
    <source>
        <dbReference type="ARBA" id="ARBA00023239"/>
    </source>
</evidence>
<accession>A0ABU3LH17</accession>
<comment type="catalytic activity">
    <reaction evidence="7">
        <text>a peptidoglycan chain = a peptidoglycan chain with N-acetyl-1,6-anhydromuramyl-[peptide] at the reducing end + a peptidoglycan chain with N-acetylglucosamine at the non-reducing end.</text>
        <dbReference type="EC" id="4.2.2.29"/>
    </reaction>
</comment>
<comment type="similarity">
    <text evidence="7">Belongs to the transglycosylase MltG family.</text>
</comment>